<gene>
    <name evidence="1" type="ORF">WBA_LOCUS3138</name>
</gene>
<accession>A0A3P7FGT2</accession>
<dbReference type="AlphaFoldDB" id="A0A3P7FGT2"/>
<protein>
    <submittedName>
        <fullName evidence="1">Uncharacterized protein</fullName>
    </submittedName>
</protein>
<dbReference type="InParanoid" id="A0A3P7FGT2"/>
<sequence length="68" mass="7532">MTSIFHLPVSDIVDKDETKQRTSRYVRPETVGNFMGISIYVNIGQDAVINMWGNDGKLEESISNAVGS</sequence>
<evidence type="ECO:0000313" key="1">
    <source>
        <dbReference type="EMBL" id="VDM09752.1"/>
    </source>
</evidence>
<keyword evidence="2" id="KW-1185">Reference proteome</keyword>
<name>A0A3P7FGT2_WUCBA</name>
<organism evidence="1 2">
    <name type="scientific">Wuchereria bancrofti</name>
    <dbReference type="NCBI Taxonomy" id="6293"/>
    <lineage>
        <taxon>Eukaryota</taxon>
        <taxon>Metazoa</taxon>
        <taxon>Ecdysozoa</taxon>
        <taxon>Nematoda</taxon>
        <taxon>Chromadorea</taxon>
        <taxon>Rhabditida</taxon>
        <taxon>Spirurina</taxon>
        <taxon>Spiruromorpha</taxon>
        <taxon>Filarioidea</taxon>
        <taxon>Onchocercidae</taxon>
        <taxon>Wuchereria</taxon>
    </lineage>
</organism>
<reference evidence="1 2" key="1">
    <citation type="submission" date="2018-11" db="EMBL/GenBank/DDBJ databases">
        <authorList>
            <consortium name="Pathogen Informatics"/>
        </authorList>
    </citation>
    <scope>NUCLEOTIDE SEQUENCE [LARGE SCALE GENOMIC DNA]</scope>
</reference>
<evidence type="ECO:0000313" key="2">
    <source>
        <dbReference type="Proteomes" id="UP000270924"/>
    </source>
</evidence>
<dbReference type="EMBL" id="UYWW01001002">
    <property type="protein sequence ID" value="VDM09752.1"/>
    <property type="molecule type" value="Genomic_DNA"/>
</dbReference>
<dbReference type="Proteomes" id="UP000270924">
    <property type="component" value="Unassembled WGS sequence"/>
</dbReference>
<dbReference type="OMA" id="DAVINMW"/>
<proteinExistence type="predicted"/>